<dbReference type="InterPro" id="IPR004149">
    <property type="entry name" value="Znf_DNAligase_C4"/>
</dbReference>
<evidence type="ECO:0000256" key="3">
    <source>
        <dbReference type="ARBA" id="ARBA00022705"/>
    </source>
</evidence>
<dbReference type="NCBIfam" id="TIGR00575">
    <property type="entry name" value="dnlj"/>
    <property type="match status" value="1"/>
</dbReference>
<dbReference type="PROSITE" id="PS50172">
    <property type="entry name" value="BRCT"/>
    <property type="match status" value="1"/>
</dbReference>
<organism evidence="14 15">
    <name type="scientific">Thermithiobacillus plumbiphilus</name>
    <dbReference type="NCBI Taxonomy" id="1729899"/>
    <lineage>
        <taxon>Bacteria</taxon>
        <taxon>Pseudomonadati</taxon>
        <taxon>Pseudomonadota</taxon>
        <taxon>Acidithiobacillia</taxon>
        <taxon>Acidithiobacillales</taxon>
        <taxon>Thermithiobacillaceae</taxon>
        <taxon>Thermithiobacillus</taxon>
    </lineage>
</organism>
<evidence type="ECO:0000256" key="2">
    <source>
        <dbReference type="ARBA" id="ARBA00022598"/>
    </source>
</evidence>
<evidence type="ECO:0000256" key="10">
    <source>
        <dbReference type="ARBA" id="ARBA00034005"/>
    </source>
</evidence>
<dbReference type="Pfam" id="PF14520">
    <property type="entry name" value="HHH_5"/>
    <property type="match status" value="1"/>
</dbReference>
<dbReference type="Gene3D" id="6.20.10.30">
    <property type="match status" value="1"/>
</dbReference>
<evidence type="ECO:0000256" key="7">
    <source>
        <dbReference type="ARBA" id="ARBA00022842"/>
    </source>
</evidence>
<evidence type="ECO:0000256" key="1">
    <source>
        <dbReference type="ARBA" id="ARBA00004067"/>
    </source>
</evidence>
<dbReference type="PANTHER" id="PTHR23389">
    <property type="entry name" value="CHROMOSOME TRANSMISSION FIDELITY FACTOR 18"/>
    <property type="match status" value="1"/>
</dbReference>
<dbReference type="GO" id="GO:0003911">
    <property type="term" value="F:DNA ligase (NAD+) activity"/>
    <property type="evidence" value="ECO:0007669"/>
    <property type="project" value="UniProtKB-EC"/>
</dbReference>
<keyword evidence="5 11" id="KW-0227">DNA damage</keyword>
<keyword evidence="8 11" id="KW-0520">NAD</keyword>
<dbReference type="PIRSF" id="PIRSF001604">
    <property type="entry name" value="LigA"/>
    <property type="match status" value="1"/>
</dbReference>
<dbReference type="Gene3D" id="1.10.150.20">
    <property type="entry name" value="5' to 3' exonuclease, C-terminal subdomain"/>
    <property type="match status" value="2"/>
</dbReference>
<keyword evidence="3 11" id="KW-0235">DNA replication</keyword>
<evidence type="ECO:0000256" key="8">
    <source>
        <dbReference type="ARBA" id="ARBA00023027"/>
    </source>
</evidence>
<feature type="binding site" evidence="11">
    <location>
        <position position="414"/>
    </location>
    <ligand>
        <name>Zn(2+)</name>
        <dbReference type="ChEBI" id="CHEBI:29105"/>
    </ligand>
</feature>
<dbReference type="Gene3D" id="2.40.50.140">
    <property type="entry name" value="Nucleic acid-binding proteins"/>
    <property type="match status" value="1"/>
</dbReference>
<keyword evidence="7 11" id="KW-0460">Magnesium</keyword>
<dbReference type="EMBL" id="JBBPCO010000011">
    <property type="protein sequence ID" value="MEK8090398.1"/>
    <property type="molecule type" value="Genomic_DNA"/>
</dbReference>
<dbReference type="SMART" id="SM00532">
    <property type="entry name" value="LIGANc"/>
    <property type="match status" value="1"/>
</dbReference>
<sequence>MTQASEEIRDRVAALRAEINEHNHRYYVLDRPIISDAEFDRLLRELEALEQEYPELVTPDSPTQRVGAQPLSAFPSIHYKVPMISLANAFSREEVLDWDRRVREGLGGLDSVTYTAEPKFDGLSVNLCYEAGVLVRAGTRGNGVEGEEVTQNVRTIRNVPLSLRGTGWPDYVEVRGEVVIPKAAFVQMNQEREEQGENVFANPRNAAAGSLRQLDSRITAKRPLSFFAWGLGDCSQPVSDTHAGTLARLRDWGFQISEFFVLAEGIEACLSYYAQMSEQRNALPFEIDGVVYKVDALAARERLGFTARAPRWAIAHKFPAQEEITVVEDILASVGRTGVVTPVALLKPVAVGGVIVSRATLHNQDEISRKDVRIGDSVIIRRAGDVIPEIVGVIPEKRPTGAQPWLMPVQCPVCGSEVLRLPDESAHRCIGGLYCGAQRVGAVLHFASRRAMDIEGLGDKLVEQLVGRDLIKSVADLYTLTLDQLLGLERMGEKSASKLLTRIEASKATTLPRFLYALGIRHVGEATAKSLASHFGDLDPLMQADAATLQGVAEVGPVLAESICHFFAQPHNQEVIAALRAAGVHWPRLEVRAVEEAGPLAGKRLVLTGTLAGMTREEAAARIEALGGKVGNSVSRKTDYVVVGEAPGSKADKARDLGVAMLDEAALLALLERQ</sequence>
<dbReference type="Pfam" id="PF00533">
    <property type="entry name" value="BRCT"/>
    <property type="match status" value="1"/>
</dbReference>
<dbReference type="InterPro" id="IPR001357">
    <property type="entry name" value="BRCT_dom"/>
</dbReference>
<comment type="caution">
    <text evidence="11">Lacks conserved residue(s) required for the propagation of feature annotation.</text>
</comment>
<feature type="binding site" evidence="11">
    <location>
        <position position="411"/>
    </location>
    <ligand>
        <name>Zn(2+)</name>
        <dbReference type="ChEBI" id="CHEBI:29105"/>
    </ligand>
</feature>
<proteinExistence type="inferred from homology"/>
<keyword evidence="2 11" id="KW-0436">Ligase</keyword>
<dbReference type="InterPro" id="IPR012340">
    <property type="entry name" value="NA-bd_OB-fold"/>
</dbReference>
<dbReference type="Proteomes" id="UP001446205">
    <property type="component" value="Unassembled WGS sequence"/>
</dbReference>
<feature type="binding site" evidence="11">
    <location>
        <position position="293"/>
    </location>
    <ligand>
        <name>NAD(+)</name>
        <dbReference type="ChEBI" id="CHEBI:57540"/>
    </ligand>
</feature>
<protein>
    <recommendedName>
        <fullName evidence="11 12">DNA ligase</fullName>
        <ecNumber evidence="11 12">6.5.1.2</ecNumber>
    </recommendedName>
    <alternativeName>
        <fullName evidence="11">Polydeoxyribonucleotide synthase [NAD(+)]</fullName>
    </alternativeName>
</protein>
<feature type="binding site" evidence="11">
    <location>
        <position position="117"/>
    </location>
    <ligand>
        <name>NAD(+)</name>
        <dbReference type="ChEBI" id="CHEBI:57540"/>
    </ligand>
</feature>
<keyword evidence="4 11" id="KW-0479">Metal-binding</keyword>
<dbReference type="SUPFAM" id="SSF52113">
    <property type="entry name" value="BRCT domain"/>
    <property type="match status" value="1"/>
</dbReference>
<dbReference type="InterPro" id="IPR013839">
    <property type="entry name" value="DNAligase_adenylation"/>
</dbReference>
<dbReference type="HAMAP" id="MF_01588">
    <property type="entry name" value="DNA_ligase_A"/>
    <property type="match status" value="1"/>
</dbReference>
<dbReference type="RefSeq" id="WP_341371453.1">
    <property type="nucleotide sequence ID" value="NZ_JBBPCO010000011.1"/>
</dbReference>
<feature type="binding site" evidence="11">
    <location>
        <begin position="36"/>
        <end position="40"/>
    </location>
    <ligand>
        <name>NAD(+)</name>
        <dbReference type="ChEBI" id="CHEBI:57540"/>
    </ligand>
</feature>
<reference evidence="14 15" key="1">
    <citation type="submission" date="2024-04" db="EMBL/GenBank/DDBJ databases">
        <authorList>
            <person name="Abashina T."/>
            <person name="Shaikin A."/>
        </authorList>
    </citation>
    <scope>NUCLEOTIDE SEQUENCE [LARGE SCALE GENOMIC DNA]</scope>
    <source>
        <strain evidence="14 15">AAFK</strain>
    </source>
</reference>
<comment type="function">
    <text evidence="1 11">DNA ligase that catalyzes the formation of phosphodiester linkages between 5'-phosphoryl and 3'-hydroxyl groups in double-stranded DNA using NAD as a coenzyme and as the energy source for the reaction. It is essential for DNA replication and repair of damaged DNA.</text>
</comment>
<dbReference type="InterPro" id="IPR036420">
    <property type="entry name" value="BRCT_dom_sf"/>
</dbReference>
<dbReference type="Pfam" id="PF12826">
    <property type="entry name" value="HHH_2"/>
    <property type="match status" value="1"/>
</dbReference>
<dbReference type="Pfam" id="PF22745">
    <property type="entry name" value="Nlig-Ia"/>
    <property type="match status" value="1"/>
</dbReference>
<keyword evidence="6 11" id="KW-0862">Zinc</keyword>
<dbReference type="NCBIfam" id="NF005932">
    <property type="entry name" value="PRK07956.1"/>
    <property type="match status" value="1"/>
</dbReference>
<dbReference type="PANTHER" id="PTHR23389:SF9">
    <property type="entry name" value="DNA LIGASE"/>
    <property type="match status" value="1"/>
</dbReference>
<feature type="binding site" evidence="11">
    <location>
        <begin position="85"/>
        <end position="86"/>
    </location>
    <ligand>
        <name>NAD(+)</name>
        <dbReference type="ChEBI" id="CHEBI:57540"/>
    </ligand>
</feature>
<keyword evidence="9 11" id="KW-0234">DNA repair</keyword>
<dbReference type="InterPro" id="IPR003583">
    <property type="entry name" value="Hlx-hairpin-Hlx_DNA-bd_motif"/>
</dbReference>
<dbReference type="SMART" id="SM00278">
    <property type="entry name" value="HhH1"/>
    <property type="match status" value="4"/>
</dbReference>
<evidence type="ECO:0000256" key="12">
    <source>
        <dbReference type="RuleBase" id="RU000618"/>
    </source>
</evidence>
<dbReference type="SUPFAM" id="SSF56091">
    <property type="entry name" value="DNA ligase/mRNA capping enzyme, catalytic domain"/>
    <property type="match status" value="1"/>
</dbReference>
<feature type="binding site" evidence="11">
    <location>
        <position position="317"/>
    </location>
    <ligand>
        <name>NAD(+)</name>
        <dbReference type="ChEBI" id="CHEBI:57540"/>
    </ligand>
</feature>
<comment type="cofactor">
    <cofactor evidence="11">
        <name>Mg(2+)</name>
        <dbReference type="ChEBI" id="CHEBI:18420"/>
    </cofactor>
    <cofactor evidence="11">
        <name>Mn(2+)</name>
        <dbReference type="ChEBI" id="CHEBI:29035"/>
    </cofactor>
</comment>
<evidence type="ECO:0000256" key="9">
    <source>
        <dbReference type="ARBA" id="ARBA00023204"/>
    </source>
</evidence>
<dbReference type="PROSITE" id="PS01056">
    <property type="entry name" value="DNA_LIGASE_N2"/>
    <property type="match status" value="1"/>
</dbReference>
<comment type="similarity">
    <text evidence="11">Belongs to the NAD-dependent DNA ligase family. LigA subfamily.</text>
</comment>
<dbReference type="SUPFAM" id="SSF50249">
    <property type="entry name" value="Nucleic acid-binding proteins"/>
    <property type="match status" value="1"/>
</dbReference>
<keyword evidence="11" id="KW-0464">Manganese</keyword>
<evidence type="ECO:0000259" key="13">
    <source>
        <dbReference type="PROSITE" id="PS50172"/>
    </source>
</evidence>
<comment type="catalytic activity">
    <reaction evidence="10 11 12">
        <text>NAD(+) + (deoxyribonucleotide)n-3'-hydroxyl + 5'-phospho-(deoxyribonucleotide)m = (deoxyribonucleotide)n+m + AMP + beta-nicotinamide D-nucleotide.</text>
        <dbReference type="EC" id="6.5.1.2"/>
    </reaction>
</comment>
<evidence type="ECO:0000313" key="14">
    <source>
        <dbReference type="EMBL" id="MEK8090398.1"/>
    </source>
</evidence>
<feature type="binding site" evidence="11">
    <location>
        <position position="177"/>
    </location>
    <ligand>
        <name>NAD(+)</name>
        <dbReference type="ChEBI" id="CHEBI:57540"/>
    </ligand>
</feature>
<dbReference type="Gene3D" id="3.40.50.10190">
    <property type="entry name" value="BRCT domain"/>
    <property type="match status" value="1"/>
</dbReference>
<dbReference type="Pfam" id="PF03119">
    <property type="entry name" value="DNA_ligase_ZBD"/>
    <property type="match status" value="1"/>
</dbReference>
<dbReference type="PROSITE" id="PS01055">
    <property type="entry name" value="DNA_LIGASE_N1"/>
    <property type="match status" value="1"/>
</dbReference>
<feature type="binding site" evidence="11">
    <location>
        <position position="140"/>
    </location>
    <ligand>
        <name>NAD(+)</name>
        <dbReference type="ChEBI" id="CHEBI:57540"/>
    </ligand>
</feature>
<dbReference type="InterPro" id="IPR041663">
    <property type="entry name" value="DisA/LigA_HHH"/>
</dbReference>
<dbReference type="InterPro" id="IPR033136">
    <property type="entry name" value="DNA_ligase_CS"/>
</dbReference>
<feature type="active site" description="N6-AMP-lysine intermediate" evidence="11">
    <location>
        <position position="119"/>
    </location>
</feature>
<keyword evidence="15" id="KW-1185">Reference proteome</keyword>
<gene>
    <name evidence="11 14" type="primary">ligA</name>
    <name evidence="14" type="ORF">WOB96_11580</name>
</gene>
<evidence type="ECO:0000256" key="5">
    <source>
        <dbReference type="ARBA" id="ARBA00022763"/>
    </source>
</evidence>
<dbReference type="InterPro" id="IPR018239">
    <property type="entry name" value="DNA_ligase_AS"/>
</dbReference>
<dbReference type="SUPFAM" id="SSF47781">
    <property type="entry name" value="RuvA domain 2-like"/>
    <property type="match status" value="1"/>
</dbReference>
<evidence type="ECO:0000256" key="4">
    <source>
        <dbReference type="ARBA" id="ARBA00022723"/>
    </source>
</evidence>
<dbReference type="InterPro" id="IPR001679">
    <property type="entry name" value="DNA_ligase"/>
</dbReference>
<name>A0ABU9DA36_9PROT</name>
<evidence type="ECO:0000256" key="6">
    <source>
        <dbReference type="ARBA" id="ARBA00022833"/>
    </source>
</evidence>
<dbReference type="Gene3D" id="1.10.287.610">
    <property type="entry name" value="Helix hairpin bin"/>
    <property type="match status" value="1"/>
</dbReference>
<dbReference type="CDD" id="cd00114">
    <property type="entry name" value="LIGANc"/>
    <property type="match status" value="1"/>
</dbReference>
<dbReference type="InterPro" id="IPR010994">
    <property type="entry name" value="RuvA_2-like"/>
</dbReference>
<evidence type="ECO:0000256" key="11">
    <source>
        <dbReference type="HAMAP-Rule" id="MF_01588"/>
    </source>
</evidence>
<dbReference type="InterPro" id="IPR013840">
    <property type="entry name" value="DNAligase_N"/>
</dbReference>
<dbReference type="Pfam" id="PF03120">
    <property type="entry name" value="OB_DNA_ligase"/>
    <property type="match status" value="1"/>
</dbReference>
<comment type="caution">
    <text evidence="14">The sequence shown here is derived from an EMBL/GenBank/DDBJ whole genome shotgun (WGS) entry which is preliminary data.</text>
</comment>
<feature type="binding site" evidence="11">
    <location>
        <position position="435"/>
    </location>
    <ligand>
        <name>Zn(2+)</name>
        <dbReference type="ChEBI" id="CHEBI:29105"/>
    </ligand>
</feature>
<dbReference type="Gene3D" id="3.30.470.30">
    <property type="entry name" value="DNA ligase/mRNA capping enzyme"/>
    <property type="match status" value="1"/>
</dbReference>
<dbReference type="EC" id="6.5.1.2" evidence="11 12"/>
<dbReference type="SMART" id="SM00292">
    <property type="entry name" value="BRCT"/>
    <property type="match status" value="1"/>
</dbReference>
<accession>A0ABU9DA36</accession>
<dbReference type="InterPro" id="IPR004150">
    <property type="entry name" value="NAD_DNA_ligase_OB"/>
</dbReference>
<dbReference type="CDD" id="cd17748">
    <property type="entry name" value="BRCT_DNA_ligase_like"/>
    <property type="match status" value="1"/>
</dbReference>
<evidence type="ECO:0000313" key="15">
    <source>
        <dbReference type="Proteomes" id="UP001446205"/>
    </source>
</evidence>
<dbReference type="Pfam" id="PF01653">
    <property type="entry name" value="DNA_ligase_aden"/>
    <property type="match status" value="1"/>
</dbReference>
<feature type="domain" description="BRCT" evidence="13">
    <location>
        <begin position="595"/>
        <end position="674"/>
    </location>
</feature>